<protein>
    <submittedName>
        <fullName evidence="1">WYL domain-containing protein</fullName>
    </submittedName>
</protein>
<accession>A0AC61RF37</accession>
<dbReference type="Proteomes" id="UP000306319">
    <property type="component" value="Unassembled WGS sequence"/>
</dbReference>
<name>A0AC61RF37_9BACT</name>
<evidence type="ECO:0000313" key="1">
    <source>
        <dbReference type="EMBL" id="TGY77343.1"/>
    </source>
</evidence>
<dbReference type="EMBL" id="SRYB01000026">
    <property type="protein sequence ID" value="TGY77343.1"/>
    <property type="molecule type" value="Genomic_DNA"/>
</dbReference>
<sequence length="300" mass="35465">MARDLISRYVWIVDTLSRYERLTREELNALWVKSHLSDGTPLPERTFHHYRRAIEENFHLDICCDSRGRYYIDSDTSRQGRAFTNWMLDSYTVSSALKDTHVPIERVEIEDVPSARQFLPQVLEAIRYCRKVVFTYAGFNRSRAERGIVFRPYLVKRYKQRWYMIGFKEKGEAIRTYALDRMTDMRIMRDYFDMPADFNPDDYFGNIVGVTTSLAPVKNVRLKATPTQAKYFRALPLHVSQQEEVHDSYSIFSYRLQLNYELVHEILGLGVAVKVLAPQELRVMVETELKETLKQYQQDK</sequence>
<reference evidence="1" key="1">
    <citation type="submission" date="2019-04" db="EMBL/GenBank/DDBJ databases">
        <title>Microbes associate with the intestines of laboratory mice.</title>
        <authorList>
            <person name="Navarre W."/>
            <person name="Wong E."/>
            <person name="Huang K."/>
            <person name="Tropini C."/>
            <person name="Ng K."/>
            <person name="Yu B."/>
        </authorList>
    </citation>
    <scope>NUCLEOTIDE SEQUENCE</scope>
    <source>
        <strain evidence="1">NM04_E33</strain>
    </source>
</reference>
<comment type="caution">
    <text evidence="1">The sequence shown here is derived from an EMBL/GenBank/DDBJ whole genome shotgun (WGS) entry which is preliminary data.</text>
</comment>
<proteinExistence type="predicted"/>
<keyword evidence="2" id="KW-1185">Reference proteome</keyword>
<evidence type="ECO:0000313" key="2">
    <source>
        <dbReference type="Proteomes" id="UP000306319"/>
    </source>
</evidence>
<organism evidence="1 2">
    <name type="scientific">Lepagella muris</name>
    <dbReference type="NCBI Taxonomy" id="3032870"/>
    <lineage>
        <taxon>Bacteria</taxon>
        <taxon>Pseudomonadati</taxon>
        <taxon>Bacteroidota</taxon>
        <taxon>Bacteroidia</taxon>
        <taxon>Bacteroidales</taxon>
        <taxon>Muribaculaceae</taxon>
        <taxon>Lepagella</taxon>
    </lineage>
</organism>
<gene>
    <name evidence="1" type="ORF">E5331_14850</name>
</gene>